<protein>
    <submittedName>
        <fullName evidence="3">RNA-binding protein</fullName>
    </submittedName>
</protein>
<evidence type="ECO:0000313" key="4">
    <source>
        <dbReference type="Proteomes" id="UP000284250"/>
    </source>
</evidence>
<evidence type="ECO:0000259" key="2">
    <source>
        <dbReference type="Pfam" id="PF07593"/>
    </source>
</evidence>
<dbReference type="PANTHER" id="PTHR16026:SF0">
    <property type="entry name" value="CARTILAGE ACIDIC PROTEIN 1"/>
    <property type="match status" value="1"/>
</dbReference>
<dbReference type="InterPro" id="IPR011519">
    <property type="entry name" value="UnbV_ASPIC"/>
</dbReference>
<dbReference type="InterPro" id="IPR027039">
    <property type="entry name" value="Crtac1"/>
</dbReference>
<dbReference type="InterPro" id="IPR028994">
    <property type="entry name" value="Integrin_alpha_N"/>
</dbReference>
<dbReference type="Pfam" id="PF07593">
    <property type="entry name" value="UnbV_ASPIC"/>
    <property type="match status" value="1"/>
</dbReference>
<dbReference type="EMBL" id="QYCN01000030">
    <property type="protein sequence ID" value="RIY07389.1"/>
    <property type="molecule type" value="Genomic_DNA"/>
</dbReference>
<dbReference type="Pfam" id="PF13517">
    <property type="entry name" value="FG-GAP_3"/>
    <property type="match status" value="6"/>
</dbReference>
<dbReference type="OrthoDB" id="1488345at2"/>
<evidence type="ECO:0000256" key="1">
    <source>
        <dbReference type="ARBA" id="ARBA00022729"/>
    </source>
</evidence>
<organism evidence="3 4">
    <name type="scientific">Hymenobacter rubripertinctus</name>
    <dbReference type="NCBI Taxonomy" id="2029981"/>
    <lineage>
        <taxon>Bacteria</taxon>
        <taxon>Pseudomonadati</taxon>
        <taxon>Bacteroidota</taxon>
        <taxon>Cytophagia</taxon>
        <taxon>Cytophagales</taxon>
        <taxon>Hymenobacteraceae</taxon>
        <taxon>Hymenobacter</taxon>
    </lineage>
</organism>
<reference evidence="3 4" key="2">
    <citation type="submission" date="2019-01" db="EMBL/GenBank/DDBJ databases">
        <title>Hymenobacter humicola sp. nov., isolated from soils in Antarctica.</title>
        <authorList>
            <person name="Sedlacek I."/>
            <person name="Holochova P."/>
            <person name="Kralova S."/>
            <person name="Pantucek R."/>
            <person name="Stankova E."/>
            <person name="Vrbovska V."/>
            <person name="Kristofova L."/>
            <person name="Svec P."/>
            <person name="Busse H.-J."/>
        </authorList>
    </citation>
    <scope>NUCLEOTIDE SEQUENCE [LARGE SCALE GENOMIC DNA]</scope>
    <source>
        <strain evidence="3 4">CCM 8852</strain>
    </source>
</reference>
<dbReference type="Gene3D" id="2.130.10.130">
    <property type="entry name" value="Integrin alpha, N-terminal"/>
    <property type="match status" value="5"/>
</dbReference>
<dbReference type="AlphaFoldDB" id="A0A418QQ87"/>
<accession>A0A418QQ87</accession>
<gene>
    <name evidence="3" type="ORF">D0T11_16825</name>
</gene>
<proteinExistence type="predicted"/>
<dbReference type="SUPFAM" id="SSF69318">
    <property type="entry name" value="Integrin alpha N-terminal domain"/>
    <property type="match status" value="3"/>
</dbReference>
<dbReference type="Proteomes" id="UP000284250">
    <property type="component" value="Unassembled WGS sequence"/>
</dbReference>
<name>A0A418QQ87_9BACT</name>
<reference evidence="3 4" key="1">
    <citation type="submission" date="2018-09" db="EMBL/GenBank/DDBJ databases">
        <authorList>
            <person name="Zeman M."/>
            <person name="Pardy F."/>
        </authorList>
    </citation>
    <scope>NUCLEOTIDE SEQUENCE [LARGE SCALE GENOMIC DNA]</scope>
    <source>
        <strain evidence="3 4">CCM 8852</strain>
    </source>
</reference>
<keyword evidence="1" id="KW-0732">Signal</keyword>
<keyword evidence="4" id="KW-1185">Reference proteome</keyword>
<sequence>MRKLLRLGTAAICLQAAACGRPVPVDSLFTLLPATETNIGFRNDLREDKRTNGFMQATAYMGGGVAIGDVNNDGLEDVYFSSNQGPNKLYLNRGHLTFEDVTDQAGVAATGVWKTGITLADVNGDGRLDIYACRSAVAPGSNSRNQLFINQGNDARGIPGFREEAAAYGLADPAASMQAVFFDYDNDHDLDMLLVNYNTSWFSTLDEDFIRRTLTTPNAAAGLKLYVNQLDAGRHYFALDSTSRIRNTSLARGLAATASDLNLDNWADLYVSNDFEAPDYVYLNQQNRTFQDQAARQLGHTSLYSMGNDIADINNDGLPDILTLDMLPADFRRQKLLMGDESVETHDMRVRAGLNRQFMRNMLQLNNGDGTFSEVGQLAGLSNTDWSWAPLLADYDNDGLKDLFVTNGFLHDYTNMDFVKNIGDSIDMRHGIISEAEVYKMARRVPSSKITNYIFRNQDGVSFTQANAAWGITGSSNSNGAAYADLDNDGDLDLVVNNLNGPAFVYRNNARHSGAGAFRYLSVKLQGAGHNPYGVGAKVTVYCPGQQQLVEQLLTRGFQSSVSPVLHFGLGSASGIDSVRVQWPGGASQLLPGVKANTVLTLREATARPPRPIPEPRPPAFTAMASPVPGICAENDVNDFKRQPLMPASLSYSGPCLISADVNGDQLPDLFIGGAQGFAGRVLVQQAGGGFRALPQAALLADAGSEDAAAAFFDADHDGDLDLYVGSGGYDTFLPDDARLQDRLYLNDGHGRFSRSPAVLPPMRTSTGTVAVADINGDSYPDLFVGGRVIPGRYPEPPRSYVLLNDGHGRFTDHTAQLAPALQRLGMVSAAAWADLNGDSYPDLVTAGEWLPVQIWINQRGRGLRDQTTHYLPARHTGWWNTLLLTDLNHDGQADIVAGNMGLNTQCKASEAEPAELVYKDFDDNGAVDPILCLYNQGRSYPYLTRDELLDQISLMRPRFPTYARFASATLTDIFTAAELQGASRLRANSLRTQCYLSTPGGRYRAVALPMQAQFTSVFAVQSLDYNHDGHPDLLLGGNVSHHRIRFGNQDAGFGCLLTGDGKGGFRYLPQRASGLSIRGDVRSFALLNNTLLVGRSGAAVQAYRVRSK</sequence>
<comment type="caution">
    <text evidence="3">The sequence shown here is derived from an EMBL/GenBank/DDBJ whole genome shotgun (WGS) entry which is preliminary data.</text>
</comment>
<dbReference type="InterPro" id="IPR013517">
    <property type="entry name" value="FG-GAP"/>
</dbReference>
<dbReference type="PANTHER" id="PTHR16026">
    <property type="entry name" value="CARTILAGE ACIDIC PROTEIN 1"/>
    <property type="match status" value="1"/>
</dbReference>
<evidence type="ECO:0000313" key="3">
    <source>
        <dbReference type="EMBL" id="RIY07389.1"/>
    </source>
</evidence>
<feature type="domain" description="ASPIC/UnbV" evidence="2">
    <location>
        <begin position="534"/>
        <end position="601"/>
    </location>
</feature>
<dbReference type="RefSeq" id="WP_119656972.1">
    <property type="nucleotide sequence ID" value="NZ_JBHUOI010000058.1"/>
</dbReference>